<keyword evidence="3" id="KW-1185">Reference proteome</keyword>
<reference evidence="2 3" key="1">
    <citation type="journal article" date="2021" name="BMC Biol.">
        <title>Horizontally acquired antibacterial genes associated with adaptive radiation of ladybird beetles.</title>
        <authorList>
            <person name="Li H.S."/>
            <person name="Tang X.F."/>
            <person name="Huang Y.H."/>
            <person name="Xu Z.Y."/>
            <person name="Chen M.L."/>
            <person name="Du X.Y."/>
            <person name="Qiu B.Y."/>
            <person name="Chen P.T."/>
            <person name="Zhang W."/>
            <person name="Slipinski A."/>
            <person name="Escalona H.E."/>
            <person name="Waterhouse R.M."/>
            <person name="Zwick A."/>
            <person name="Pang H."/>
        </authorList>
    </citation>
    <scope>NUCLEOTIDE SEQUENCE [LARGE SCALE GENOMIC DNA]</scope>
    <source>
        <strain evidence="2">SYSU2018</strain>
    </source>
</reference>
<dbReference type="AlphaFoldDB" id="A0ABD2N4B2"/>
<dbReference type="Proteomes" id="UP001516400">
    <property type="component" value="Unassembled WGS sequence"/>
</dbReference>
<comment type="caution">
    <text evidence="2">The sequence shown here is derived from an EMBL/GenBank/DDBJ whole genome shotgun (WGS) entry which is preliminary data.</text>
</comment>
<name>A0ABD2N4B2_9CUCU</name>
<accession>A0ABD2N4B2</accession>
<keyword evidence="1" id="KW-0732">Signal</keyword>
<organism evidence="2 3">
    <name type="scientific">Cryptolaemus montrouzieri</name>
    <dbReference type="NCBI Taxonomy" id="559131"/>
    <lineage>
        <taxon>Eukaryota</taxon>
        <taxon>Metazoa</taxon>
        <taxon>Ecdysozoa</taxon>
        <taxon>Arthropoda</taxon>
        <taxon>Hexapoda</taxon>
        <taxon>Insecta</taxon>
        <taxon>Pterygota</taxon>
        <taxon>Neoptera</taxon>
        <taxon>Endopterygota</taxon>
        <taxon>Coleoptera</taxon>
        <taxon>Polyphaga</taxon>
        <taxon>Cucujiformia</taxon>
        <taxon>Coccinelloidea</taxon>
        <taxon>Coccinellidae</taxon>
        <taxon>Scymninae</taxon>
        <taxon>Scymnini</taxon>
        <taxon>Cryptolaemus</taxon>
    </lineage>
</organism>
<protein>
    <submittedName>
        <fullName evidence="2">Uncharacterized protein</fullName>
    </submittedName>
</protein>
<dbReference type="EMBL" id="JABFTP020000062">
    <property type="protein sequence ID" value="KAL3273543.1"/>
    <property type="molecule type" value="Genomic_DNA"/>
</dbReference>
<feature type="chain" id="PRO_5044809174" evidence="1">
    <location>
        <begin position="22"/>
        <end position="122"/>
    </location>
</feature>
<evidence type="ECO:0000313" key="3">
    <source>
        <dbReference type="Proteomes" id="UP001516400"/>
    </source>
</evidence>
<evidence type="ECO:0000256" key="1">
    <source>
        <dbReference type="SAM" id="SignalP"/>
    </source>
</evidence>
<gene>
    <name evidence="2" type="ORF">HHI36_014981</name>
</gene>
<proteinExistence type="predicted"/>
<sequence length="122" mass="13672">MICGKICSLLFLVTIFELVTSAPSSEGATCFEQQCPPRTTGCKKITKTSEDKTTLDETIVCLDVQDYELQRFTKQLPNPYGPHTHYESTSFSGSYSFSGGMRPININHNNHIGNNKEVEEFK</sequence>
<feature type="signal peptide" evidence="1">
    <location>
        <begin position="1"/>
        <end position="21"/>
    </location>
</feature>
<evidence type="ECO:0000313" key="2">
    <source>
        <dbReference type="EMBL" id="KAL3273543.1"/>
    </source>
</evidence>